<protein>
    <recommendedName>
        <fullName evidence="11">Starch synthase, chloroplastic/amyloplastic</fullName>
        <ecNumber evidence="11">2.4.1.-</ecNumber>
    </recommendedName>
</protein>
<accession>A0A1Y5IEU4</accession>
<comment type="catalytic activity">
    <reaction evidence="1">
        <text>[(1-&gt;4)-alpha-D-glucosyl](n) + ADP-alpha-D-glucose = [(1-&gt;4)-alpha-D-glucosyl](n+1) + ADP + H(+)</text>
        <dbReference type="Rhea" id="RHEA:18189"/>
        <dbReference type="Rhea" id="RHEA-COMP:9584"/>
        <dbReference type="Rhea" id="RHEA-COMP:9587"/>
        <dbReference type="ChEBI" id="CHEBI:15378"/>
        <dbReference type="ChEBI" id="CHEBI:15444"/>
        <dbReference type="ChEBI" id="CHEBI:57498"/>
        <dbReference type="ChEBI" id="CHEBI:456216"/>
        <dbReference type="EC" id="2.4.1.21"/>
    </reaction>
</comment>
<reference evidence="14" key="1">
    <citation type="submission" date="2017-04" db="EMBL/GenBank/DDBJ databases">
        <title>Population genomics of picophytoplankton unveils novel chromosome hypervariability.</title>
        <authorList>
            <consortium name="DOE Joint Genome Institute"/>
            <person name="Blanc-Mathieu R."/>
            <person name="Krasovec M."/>
            <person name="Hebrard M."/>
            <person name="Yau S."/>
            <person name="Desgranges E."/>
            <person name="Martin J."/>
            <person name="Schackwitz W."/>
            <person name="Kuo A."/>
            <person name="Salin G."/>
            <person name="Donnadieu C."/>
            <person name="Desdevises Y."/>
            <person name="Sanchez-Ferandin S."/>
            <person name="Moreau H."/>
            <person name="Rivals E."/>
            <person name="Grigoriev I.V."/>
            <person name="Grimsley N."/>
            <person name="Eyre-Walker A."/>
            <person name="Piganeau G."/>
        </authorList>
    </citation>
    <scope>NUCLEOTIDE SEQUENCE [LARGE SCALE GENOMIC DNA]</scope>
    <source>
        <strain evidence="14">RCC 1115</strain>
    </source>
</reference>
<feature type="domain" description="Starch synthase catalytic" evidence="13">
    <location>
        <begin position="1"/>
        <end position="240"/>
    </location>
</feature>
<evidence type="ECO:0000256" key="4">
    <source>
        <dbReference type="ARBA" id="ARBA00022528"/>
    </source>
</evidence>
<dbReference type="GO" id="GO:0009507">
    <property type="term" value="C:chloroplast"/>
    <property type="evidence" value="ECO:0007669"/>
    <property type="project" value="UniProtKB-SubCell"/>
</dbReference>
<dbReference type="Proteomes" id="UP000195557">
    <property type="component" value="Unassembled WGS sequence"/>
</dbReference>
<feature type="domain" description="Glycosyl transferase family 1" evidence="12">
    <location>
        <begin position="301"/>
        <end position="445"/>
    </location>
</feature>
<dbReference type="PANTHER" id="PTHR45825:SF2">
    <property type="entry name" value="STARCH SYNTHASE 2, CHLOROPLASTIC_AMYLOPLASTIC"/>
    <property type="match status" value="1"/>
</dbReference>
<dbReference type="FunFam" id="3.40.50.2000:FF:000048">
    <property type="entry name" value="Starch synthase, chloroplastic/amyloplastic"/>
    <property type="match status" value="1"/>
</dbReference>
<keyword evidence="5" id="KW-0934">Plastid</keyword>
<dbReference type="NCBIfam" id="TIGR02095">
    <property type="entry name" value="glgA"/>
    <property type="match status" value="1"/>
</dbReference>
<keyword evidence="7" id="KW-0808">Transferase</keyword>
<keyword evidence="9" id="KW-0809">Transit peptide</keyword>
<dbReference type="AlphaFoldDB" id="A0A1Y5IEU4"/>
<dbReference type="SUPFAM" id="SSF53756">
    <property type="entry name" value="UDP-Glycosyltransferase/glycogen phosphorylase"/>
    <property type="match status" value="1"/>
</dbReference>
<evidence type="ECO:0000259" key="13">
    <source>
        <dbReference type="Pfam" id="PF08323"/>
    </source>
</evidence>
<evidence type="ECO:0000256" key="5">
    <source>
        <dbReference type="ARBA" id="ARBA00022640"/>
    </source>
</evidence>
<dbReference type="GO" id="GO:0004373">
    <property type="term" value="F:alpha-1,4-glucan glucosyltransferase (UDP-glucose donor) activity"/>
    <property type="evidence" value="ECO:0007669"/>
    <property type="project" value="InterPro"/>
</dbReference>
<dbReference type="GO" id="GO:0009011">
    <property type="term" value="F:alpha-1,4-glucan glucosyltransferase (ADP-glucose donor) activity"/>
    <property type="evidence" value="ECO:0007669"/>
    <property type="project" value="UniProtKB-EC"/>
</dbReference>
<evidence type="ECO:0000256" key="1">
    <source>
        <dbReference type="ARBA" id="ARBA00001478"/>
    </source>
</evidence>
<evidence type="ECO:0000256" key="9">
    <source>
        <dbReference type="ARBA" id="ARBA00022946"/>
    </source>
</evidence>
<comment type="pathway">
    <text evidence="2 11">Glycan biosynthesis; starch biosynthesis.</text>
</comment>
<keyword evidence="10 11" id="KW-0035">Amyloplast</keyword>
<dbReference type="EC" id="2.4.1.-" evidence="11"/>
<dbReference type="Pfam" id="PF00534">
    <property type="entry name" value="Glycos_transf_1"/>
    <property type="match status" value="1"/>
</dbReference>
<sequence>MVASECAPFSKTGGLGDVMQSLPKALAARGHRVMVVVPRYKEYEEAFDTNVRVTYNVLGHPTEVGYFHAYADGVDYVFVDHGAYHHVRDSIYSGERSDAMFRNSMLCQAALEAVWHVPCGGAPYGDSNLMFVANDWHAALLPVYLQAYYRDHGKFEFARSCFVVHNMAHQGRGPLDEFGALQLPDKYKEMFRLDDPVGGECMNIMKAGLSLATRVIAVSEGYAWEIATDMGGWGLAPTIRDFGAGKLSGIVNGIDLNEWSPEIDHHLDGDGYRRYEPRADAFEAGKLACKRALQRELGLPERDDVPVLAFIGRLDDQKGVDLITQAEGWLAGQDVQLIMLGSGRGDLEDALRGMEERNRDKIRSWIGFSVKMAHRITAGADILLMPSRFEPCGLNQLYALRYGTVPVVHAVGGLRDTVQQYDPFTNAGTGWTFDSAETHKLIDAMGHAIGTYRDHRESFRGIQARGFERDVSWTHAAELYEDRFIDAKYSW</sequence>
<evidence type="ECO:0000256" key="8">
    <source>
        <dbReference type="ARBA" id="ARBA00022922"/>
    </source>
</evidence>
<dbReference type="GO" id="GO:0010021">
    <property type="term" value="P:amylopectin biosynthetic process"/>
    <property type="evidence" value="ECO:0007669"/>
    <property type="project" value="UniProtKB-ARBA"/>
</dbReference>
<dbReference type="EMBL" id="KZ155787">
    <property type="protein sequence ID" value="OUS45642.1"/>
    <property type="molecule type" value="Genomic_DNA"/>
</dbReference>
<proteinExistence type="inferred from homology"/>
<evidence type="ECO:0000313" key="14">
    <source>
        <dbReference type="EMBL" id="OUS45642.1"/>
    </source>
</evidence>
<dbReference type="InterPro" id="IPR001296">
    <property type="entry name" value="Glyco_trans_1"/>
</dbReference>
<dbReference type="HAMAP" id="MF_00484">
    <property type="entry name" value="Glycogen_synth"/>
    <property type="match status" value="1"/>
</dbReference>
<comment type="subcellular location">
    <subcellularLocation>
        <location evidence="11">Plastid</location>
        <location evidence="11">Chloroplast</location>
    </subcellularLocation>
    <subcellularLocation>
        <location evidence="11">Plastid</location>
        <location evidence="11">Amyloplast</location>
    </subcellularLocation>
</comment>
<comment type="similarity">
    <text evidence="3 11">Belongs to the glycosyltransferase 1 family. Bacterial/plant glycogen synthase subfamily.</text>
</comment>
<gene>
    <name evidence="14" type="ORF">BE221DRAFT_195247</name>
</gene>
<dbReference type="CDD" id="cd03791">
    <property type="entry name" value="GT5_Glycogen_synthase_DULL1-like"/>
    <property type="match status" value="1"/>
</dbReference>
<keyword evidence="6 11" id="KW-0328">Glycosyltransferase</keyword>
<evidence type="ECO:0000256" key="2">
    <source>
        <dbReference type="ARBA" id="ARBA00004727"/>
    </source>
</evidence>
<evidence type="ECO:0000256" key="6">
    <source>
        <dbReference type="ARBA" id="ARBA00022676"/>
    </source>
</evidence>
<evidence type="ECO:0000256" key="7">
    <source>
        <dbReference type="ARBA" id="ARBA00022679"/>
    </source>
</evidence>
<evidence type="ECO:0000256" key="10">
    <source>
        <dbReference type="ARBA" id="ARBA00023234"/>
    </source>
</evidence>
<dbReference type="Pfam" id="PF08323">
    <property type="entry name" value="Glyco_transf_5"/>
    <property type="match status" value="1"/>
</dbReference>
<keyword evidence="4 11" id="KW-0150">Chloroplast</keyword>
<dbReference type="UniPathway" id="UPA00152"/>
<organism evidence="14">
    <name type="scientific">Ostreococcus tauri</name>
    <name type="common">Marine green alga</name>
    <dbReference type="NCBI Taxonomy" id="70448"/>
    <lineage>
        <taxon>Eukaryota</taxon>
        <taxon>Viridiplantae</taxon>
        <taxon>Chlorophyta</taxon>
        <taxon>Mamiellophyceae</taxon>
        <taxon>Mamiellales</taxon>
        <taxon>Bathycoccaceae</taxon>
        <taxon>Ostreococcus</taxon>
    </lineage>
</organism>
<evidence type="ECO:0000256" key="3">
    <source>
        <dbReference type="ARBA" id="ARBA00010281"/>
    </source>
</evidence>
<keyword evidence="8 11" id="KW-0750">Starch biosynthesis</keyword>
<dbReference type="PANTHER" id="PTHR45825">
    <property type="entry name" value="GRANULE-BOUND STARCH SYNTHASE 1, CHLOROPLASTIC/AMYLOPLASTIC"/>
    <property type="match status" value="1"/>
</dbReference>
<dbReference type="Gene3D" id="3.40.50.2000">
    <property type="entry name" value="Glycogen Phosphorylase B"/>
    <property type="match status" value="2"/>
</dbReference>
<dbReference type="InterPro" id="IPR011835">
    <property type="entry name" value="GS/SS"/>
</dbReference>
<name>A0A1Y5IEU4_OSTTA</name>
<dbReference type="InterPro" id="IPR013534">
    <property type="entry name" value="Starch_synth_cat_dom"/>
</dbReference>
<dbReference type="FunFam" id="3.40.50.2000:FF:000025">
    <property type="entry name" value="Starch synthase, chloroplastic/amyloplastic"/>
    <property type="match status" value="1"/>
</dbReference>
<dbReference type="eggNOG" id="ENOG502QT35">
    <property type="taxonomic scope" value="Eukaryota"/>
</dbReference>
<evidence type="ECO:0000259" key="12">
    <source>
        <dbReference type="Pfam" id="PF00534"/>
    </source>
</evidence>
<evidence type="ECO:0000256" key="11">
    <source>
        <dbReference type="RuleBase" id="RU361232"/>
    </source>
</evidence>
<dbReference type="GO" id="GO:0009501">
    <property type="term" value="C:amyloplast"/>
    <property type="evidence" value="ECO:0007669"/>
    <property type="project" value="UniProtKB-SubCell"/>
</dbReference>
<dbReference type="GO" id="GO:0019252">
    <property type="term" value="P:starch biosynthetic process"/>
    <property type="evidence" value="ECO:0007669"/>
    <property type="project" value="UniProtKB-UniRule"/>
</dbReference>